<feature type="compositionally biased region" description="Basic and acidic residues" evidence="1">
    <location>
        <begin position="64"/>
        <end position="79"/>
    </location>
</feature>
<sequence length="167" mass="19580">MNPKLLWSFTLIGLLLIASVDCKKNNSKDVKSYKKIRDLKHVKKDKPEKRSKLEAVDSEKVVFLESHESAKEGPTHYEKYPSSNEEEQRRSSDGRRQMLKPRALKVLAAYEQCKQECRRQRNEAQTQEYVEQLRQQLQAAETVSAAEEHAEEDQDELHYREPIHTEL</sequence>
<feature type="signal peptide" evidence="2">
    <location>
        <begin position="1"/>
        <end position="22"/>
    </location>
</feature>
<keyword evidence="2" id="KW-0732">Signal</keyword>
<proteinExistence type="predicted"/>
<feature type="compositionally biased region" description="Basic and acidic residues" evidence="1">
    <location>
        <begin position="156"/>
        <end position="167"/>
    </location>
</feature>
<dbReference type="AlphaFoldDB" id="A0A8S1HJS5"/>
<dbReference type="Proteomes" id="UP000835052">
    <property type="component" value="Unassembled WGS sequence"/>
</dbReference>
<feature type="region of interest" description="Disordered" evidence="1">
    <location>
        <begin position="64"/>
        <end position="98"/>
    </location>
</feature>
<dbReference type="OrthoDB" id="5876270at2759"/>
<name>A0A8S1HJS5_9PELO</name>
<accession>A0A8S1HJS5</accession>
<evidence type="ECO:0000313" key="4">
    <source>
        <dbReference type="Proteomes" id="UP000835052"/>
    </source>
</evidence>
<dbReference type="EMBL" id="CAJGYM010000053">
    <property type="protein sequence ID" value="CAD6195282.1"/>
    <property type="molecule type" value="Genomic_DNA"/>
</dbReference>
<protein>
    <submittedName>
        <fullName evidence="3">Uncharacterized protein</fullName>
    </submittedName>
</protein>
<feature type="compositionally biased region" description="Basic and acidic residues" evidence="1">
    <location>
        <begin position="86"/>
        <end position="96"/>
    </location>
</feature>
<evidence type="ECO:0000313" key="3">
    <source>
        <dbReference type="EMBL" id="CAD6195282.1"/>
    </source>
</evidence>
<keyword evidence="4" id="KW-1185">Reference proteome</keyword>
<reference evidence="3" key="1">
    <citation type="submission" date="2020-10" db="EMBL/GenBank/DDBJ databases">
        <authorList>
            <person name="Kikuchi T."/>
        </authorList>
    </citation>
    <scope>NUCLEOTIDE SEQUENCE</scope>
    <source>
        <strain evidence="3">NKZ352</strain>
    </source>
</reference>
<gene>
    <name evidence="3" type="ORF">CAUJ_LOCUS11201</name>
</gene>
<evidence type="ECO:0000256" key="1">
    <source>
        <dbReference type="SAM" id="MobiDB-lite"/>
    </source>
</evidence>
<comment type="caution">
    <text evidence="3">The sequence shown here is derived from an EMBL/GenBank/DDBJ whole genome shotgun (WGS) entry which is preliminary data.</text>
</comment>
<evidence type="ECO:0000256" key="2">
    <source>
        <dbReference type="SAM" id="SignalP"/>
    </source>
</evidence>
<feature type="chain" id="PRO_5035818168" evidence="2">
    <location>
        <begin position="23"/>
        <end position="167"/>
    </location>
</feature>
<organism evidence="3 4">
    <name type="scientific">Caenorhabditis auriculariae</name>
    <dbReference type="NCBI Taxonomy" id="2777116"/>
    <lineage>
        <taxon>Eukaryota</taxon>
        <taxon>Metazoa</taxon>
        <taxon>Ecdysozoa</taxon>
        <taxon>Nematoda</taxon>
        <taxon>Chromadorea</taxon>
        <taxon>Rhabditida</taxon>
        <taxon>Rhabditina</taxon>
        <taxon>Rhabditomorpha</taxon>
        <taxon>Rhabditoidea</taxon>
        <taxon>Rhabditidae</taxon>
        <taxon>Peloderinae</taxon>
        <taxon>Caenorhabditis</taxon>
    </lineage>
</organism>
<feature type="region of interest" description="Disordered" evidence="1">
    <location>
        <begin position="140"/>
        <end position="167"/>
    </location>
</feature>